<organism evidence="1 4">
    <name type="scientific">Synechococcus phage S-CAM8</name>
    <dbReference type="NCBI Taxonomy" id="754038"/>
    <lineage>
        <taxon>Viruses</taxon>
        <taxon>Duplodnaviria</taxon>
        <taxon>Heunggongvirae</taxon>
        <taxon>Uroviricota</taxon>
        <taxon>Caudoviricetes</taxon>
        <taxon>Pantevenvirales</taxon>
        <taxon>Kyanoviridae</taxon>
        <taxon>Neritesvirus</taxon>
        <taxon>Neritesvirus scam8</taxon>
    </lineage>
</organism>
<dbReference type="GeneID" id="16045178"/>
<keyword evidence="3" id="KW-1185">Reference proteome</keyword>
<name>G8EXR0_9CAUD</name>
<evidence type="ECO:0000313" key="3">
    <source>
        <dbReference type="Proteomes" id="UP000014318"/>
    </source>
</evidence>
<gene>
    <name evidence="2" type="ORF">SXCG_00011</name>
    <name evidence="1" type="ORF">SXFG_00050</name>
</gene>
<protein>
    <submittedName>
        <fullName evidence="1">Uncharacterized protein</fullName>
    </submittedName>
</protein>
<dbReference type="EMBL" id="JF974299">
    <property type="protein sequence ID" value="AET72600.1"/>
    <property type="molecule type" value="Genomic_DNA"/>
</dbReference>
<dbReference type="OrthoDB" id="25758at10239"/>
<dbReference type="Proteomes" id="UP000014318">
    <property type="component" value="Segment"/>
</dbReference>
<reference evidence="1 4" key="2">
    <citation type="submission" date="2010-12" db="EMBL/GenBank/DDBJ databases">
        <title>The Genome Sequence of Synechococcus phage S-CAM8 0608SB47.</title>
        <authorList>
            <consortium name="The Broad Institute Genome Sequencing Platform"/>
            <person name="Henn M.R."/>
            <person name="Martiny J."/>
            <person name="Weihe C."/>
            <person name="Levin J."/>
            <person name="Malboeuf C."/>
            <person name="Casali M."/>
            <person name="Russ C."/>
            <person name="Lennon N."/>
            <person name="Chapman S.B."/>
            <person name="Erlich R."/>
            <person name="Young S.K."/>
            <person name="Yandava C."/>
            <person name="Zeng Q."/>
            <person name="Alvarado L."/>
            <person name="Anderson S."/>
            <person name="Berlin A."/>
            <person name="Chen Z."/>
            <person name="Freedman E."/>
            <person name="Gellesch M."/>
            <person name="Goldberg J."/>
            <person name="Green L."/>
            <person name="Griggs A."/>
            <person name="Gujja S."/>
            <person name="Heilman E.R."/>
            <person name="Heiman D."/>
            <person name="Hollinger A."/>
            <person name="Howarth C."/>
            <person name="Larson L."/>
            <person name="Mehta T."/>
            <person name="Pearson M."/>
            <person name="Roberts A."/>
            <person name="Ryan E."/>
            <person name="Saif S."/>
            <person name="Shea T."/>
            <person name="Shenoy N."/>
            <person name="Sisk P."/>
            <person name="Stolte C."/>
            <person name="Sykes S."/>
            <person name="White J."/>
            <person name="Haas B."/>
            <person name="Nusbaum C."/>
            <person name="Birren B."/>
        </authorList>
    </citation>
    <scope>NUCLEOTIDE SEQUENCE [LARGE SCALE GENOMIC DNA]</scope>
    <source>
        <strain evidence="1 4">0608SB47</strain>
    </source>
</reference>
<accession>G8EXR0</accession>
<dbReference type="Proteomes" id="UP000297591">
    <property type="component" value="Segment"/>
</dbReference>
<proteinExistence type="predicted"/>
<reference evidence="2 3" key="1">
    <citation type="submission" date="2010-11" db="EMBL/GenBank/DDBJ databases">
        <title>The Genome Sequence of Synechococcus phage S-CAM8 0608BI06.</title>
        <authorList>
            <consortium name="The Broad Institute Genome Sequencing Platform"/>
            <person name="Henn M.R."/>
            <person name="Martiny J."/>
            <person name="Weihe C."/>
            <person name="Levin J."/>
            <person name="Malboeuf C."/>
            <person name="Casali M."/>
            <person name="Russ C."/>
            <person name="Lennon N."/>
            <person name="Chapman S.B."/>
            <person name="Erlich R."/>
            <person name="Young S.K."/>
            <person name="Yandava C."/>
            <person name="Zeng Q."/>
            <person name="Alvarado L."/>
            <person name="Anderson S."/>
            <person name="Berlin A."/>
            <person name="Chen Z."/>
            <person name="Freedman E."/>
            <person name="Gellesch M."/>
            <person name="Goldberg J."/>
            <person name="Green L."/>
            <person name="Griggs A."/>
            <person name="Gujja S."/>
            <person name="Heilman E.R."/>
            <person name="Heiman D."/>
            <person name="Hollinger A."/>
            <person name="Howarth C."/>
            <person name="Larson L."/>
            <person name="Mehta T."/>
            <person name="Pearson M."/>
            <person name="Roberts A."/>
            <person name="Ryan E."/>
            <person name="Saif S."/>
            <person name="Shea T."/>
            <person name="Shenoy N."/>
            <person name="Sisk P."/>
            <person name="Stolte C."/>
            <person name="Sykes S."/>
            <person name="White J."/>
            <person name="Haas B."/>
            <person name="Nusbaum C."/>
            <person name="Birren B."/>
        </authorList>
    </citation>
    <scope>NUCLEOTIDE SEQUENCE [LARGE SCALE GENOMIC DNA]</scope>
    <source>
        <strain evidence="2">S-CAM8 06008BI06</strain>
    </source>
</reference>
<dbReference type="KEGG" id="vg:16045178"/>
<sequence>MKDFIKGQHVTYNQFQGKVNFIGDQYITLTIQEWDKTPQEQINSKCITRQVNLCVYRHHWKDIHLTSPQVNNTFSTDNAGIVENIK</sequence>
<evidence type="ECO:0000313" key="2">
    <source>
        <dbReference type="EMBL" id="AGN33913.1"/>
    </source>
</evidence>
<evidence type="ECO:0000313" key="1">
    <source>
        <dbReference type="EMBL" id="AET72600.1"/>
    </source>
</evidence>
<dbReference type="EMBL" id="HQ634178">
    <property type="protein sequence ID" value="AGN33913.1"/>
    <property type="molecule type" value="Genomic_DNA"/>
</dbReference>
<dbReference type="RefSeq" id="YP_008125606.1">
    <property type="nucleotide sequence ID" value="NC_021530.1"/>
</dbReference>
<evidence type="ECO:0000313" key="4">
    <source>
        <dbReference type="Proteomes" id="UP000297591"/>
    </source>
</evidence>